<keyword evidence="4" id="KW-0969">Cilium</keyword>
<dbReference type="EMBL" id="PIQH01000008">
    <property type="protein sequence ID" value="RUO79847.1"/>
    <property type="molecule type" value="Genomic_DNA"/>
</dbReference>
<keyword evidence="4" id="KW-0282">Flagellum</keyword>
<keyword evidence="4" id="KW-0966">Cell projection</keyword>
<keyword evidence="3" id="KW-1005">Bacterial flagellum biogenesis</keyword>
<evidence type="ECO:0000256" key="3">
    <source>
        <dbReference type="ARBA" id="ARBA00022795"/>
    </source>
</evidence>
<organism evidence="4 5">
    <name type="scientific">Idiomarina tyrosinivorans</name>
    <dbReference type="NCBI Taxonomy" id="1445662"/>
    <lineage>
        <taxon>Bacteria</taxon>
        <taxon>Pseudomonadati</taxon>
        <taxon>Pseudomonadota</taxon>
        <taxon>Gammaproteobacteria</taxon>
        <taxon>Alteromonadales</taxon>
        <taxon>Idiomarinaceae</taxon>
        <taxon>Idiomarina</taxon>
    </lineage>
</organism>
<comment type="caution">
    <text evidence="4">The sequence shown here is derived from an EMBL/GenBank/DDBJ whole genome shotgun (WGS) entry which is preliminary data.</text>
</comment>
<reference evidence="4 5" key="1">
    <citation type="journal article" date="2011" name="Front. Microbiol.">
        <title>Genomic signatures of strain selection and enhancement in Bacillus atrophaeus var. globigii, a historical biowarfare simulant.</title>
        <authorList>
            <person name="Gibbons H.S."/>
            <person name="Broomall S.M."/>
            <person name="McNew L.A."/>
            <person name="Daligault H."/>
            <person name="Chapman C."/>
            <person name="Bruce D."/>
            <person name="Karavis M."/>
            <person name="Krepps M."/>
            <person name="McGregor P.A."/>
            <person name="Hong C."/>
            <person name="Park K.H."/>
            <person name="Akmal A."/>
            <person name="Feldman A."/>
            <person name="Lin J.S."/>
            <person name="Chang W.E."/>
            <person name="Higgs B.W."/>
            <person name="Demirev P."/>
            <person name="Lindquist J."/>
            <person name="Liem A."/>
            <person name="Fochler E."/>
            <person name="Read T.D."/>
            <person name="Tapia R."/>
            <person name="Johnson S."/>
            <person name="Bishop-Lilly K.A."/>
            <person name="Detter C."/>
            <person name="Han C."/>
            <person name="Sozhamannan S."/>
            <person name="Rosenzweig C.N."/>
            <person name="Skowronski E.W."/>
        </authorList>
    </citation>
    <scope>NUCLEOTIDE SEQUENCE [LARGE SCALE GENOMIC DNA]</scope>
    <source>
        <strain evidence="4 5">CC-PW-9</strain>
    </source>
</reference>
<name>A0A432ZPM8_9GAMM</name>
<dbReference type="AlphaFoldDB" id="A0A432ZPM8"/>
<keyword evidence="5" id="KW-1185">Reference proteome</keyword>
<dbReference type="InterPro" id="IPR036679">
    <property type="entry name" value="FlgN-like_sf"/>
</dbReference>
<evidence type="ECO:0000256" key="1">
    <source>
        <dbReference type="ARBA" id="ARBA00002397"/>
    </source>
</evidence>
<dbReference type="GO" id="GO:0044780">
    <property type="term" value="P:bacterial-type flagellum assembly"/>
    <property type="evidence" value="ECO:0007669"/>
    <property type="project" value="InterPro"/>
</dbReference>
<comment type="function">
    <text evidence="1">Required for the efficient initiation of filament assembly.</text>
</comment>
<dbReference type="Proteomes" id="UP000287996">
    <property type="component" value="Unassembled WGS sequence"/>
</dbReference>
<dbReference type="InterPro" id="IPR007809">
    <property type="entry name" value="FlgN-like"/>
</dbReference>
<dbReference type="SUPFAM" id="SSF140566">
    <property type="entry name" value="FlgN-like"/>
    <property type="match status" value="1"/>
</dbReference>
<sequence length="131" mass="14596">MTHSLDTLLDDLCTALIDLQAVQSRELEAVVQHQHKQVAALAAEKASLTDKIQALDNQVAQHFTQQSVKDDPALQGKVNRAQELLDTCKQQNAVNEQVVNTTLNNIEQLKQQILKSARGDTMTYDSQGKFR</sequence>
<proteinExistence type="inferred from homology"/>
<evidence type="ECO:0000256" key="2">
    <source>
        <dbReference type="ARBA" id="ARBA00007703"/>
    </source>
</evidence>
<comment type="similarity">
    <text evidence="2">Belongs to the FlgN family.</text>
</comment>
<evidence type="ECO:0000313" key="4">
    <source>
        <dbReference type="EMBL" id="RUO79847.1"/>
    </source>
</evidence>
<dbReference type="RefSeq" id="WP_126842354.1">
    <property type="nucleotide sequence ID" value="NZ_PIQH01000008.1"/>
</dbReference>
<gene>
    <name evidence="4" type="ORF">CWI84_09470</name>
</gene>
<evidence type="ECO:0000313" key="5">
    <source>
        <dbReference type="Proteomes" id="UP000287996"/>
    </source>
</evidence>
<dbReference type="OrthoDB" id="5900563at2"/>
<accession>A0A432ZPM8</accession>
<dbReference type="Pfam" id="PF05130">
    <property type="entry name" value="FlgN"/>
    <property type="match status" value="1"/>
</dbReference>
<dbReference type="Gene3D" id="1.20.58.300">
    <property type="entry name" value="FlgN-like"/>
    <property type="match status" value="1"/>
</dbReference>
<protein>
    <submittedName>
        <fullName evidence="4">Flagellar biosynthesis protein FlgN</fullName>
    </submittedName>
</protein>